<feature type="chain" id="PRO_5037681623" description="Transporter" evidence="1">
    <location>
        <begin position="21"/>
        <end position="278"/>
    </location>
</feature>
<comment type="caution">
    <text evidence="2">The sequence shown here is derived from an EMBL/GenBank/DDBJ whole genome shotgun (WGS) entry which is preliminary data.</text>
</comment>
<reference evidence="2" key="2">
    <citation type="journal article" date="2021" name="PeerJ">
        <title>Extensive microbial diversity within the chicken gut microbiome revealed by metagenomics and culture.</title>
        <authorList>
            <person name="Gilroy R."/>
            <person name="Ravi A."/>
            <person name="Getino M."/>
            <person name="Pursley I."/>
            <person name="Horton D.L."/>
            <person name="Alikhan N.F."/>
            <person name="Baker D."/>
            <person name="Gharbi K."/>
            <person name="Hall N."/>
            <person name="Watson M."/>
            <person name="Adriaenssens E.M."/>
            <person name="Foster-Nyarko E."/>
            <person name="Jarju S."/>
            <person name="Secka A."/>
            <person name="Antonio M."/>
            <person name="Oren A."/>
            <person name="Chaudhuri R.R."/>
            <person name="La Ragione R."/>
            <person name="Hildebrand F."/>
            <person name="Pallen M.J."/>
        </authorList>
    </citation>
    <scope>NUCLEOTIDE SEQUENCE</scope>
    <source>
        <strain evidence="2">F1-3629</strain>
    </source>
</reference>
<keyword evidence="1" id="KW-0732">Signal</keyword>
<dbReference type="Proteomes" id="UP000771749">
    <property type="component" value="Unassembled WGS sequence"/>
</dbReference>
<proteinExistence type="predicted"/>
<evidence type="ECO:0000256" key="1">
    <source>
        <dbReference type="SAM" id="SignalP"/>
    </source>
</evidence>
<sequence>MKKGIALLVLSCFLSPVLRARDGEVNVSPLYFGPNALPVPEMLDGTVSACPYAELSFDWSLGYHGDLTRTLTAGVKIPLFSPRVNLSVWMPVVEFYTNTPESLEWQNSPGRKTSGYEIGTVYVSTDIQLMRQTRTRPDISVRAALVTASGDSEEYARYYDAPGYFIDASASKSIEFGHDFFKEVRLVLNAGFLCWQTDRSVQNDAYMYGVATALRTSMADFSLAWQGYTGWQKNGDRPMVLRAGIDFAAGKFVPFVSYEHGIRDYPFDRIFIGLGYRF</sequence>
<evidence type="ECO:0008006" key="4">
    <source>
        <dbReference type="Google" id="ProtNLM"/>
    </source>
</evidence>
<evidence type="ECO:0000313" key="3">
    <source>
        <dbReference type="Proteomes" id="UP000771749"/>
    </source>
</evidence>
<organism evidence="2 3">
    <name type="scientific">Candidatus Cryptobacteroides gallistercoris</name>
    <dbReference type="NCBI Taxonomy" id="2840765"/>
    <lineage>
        <taxon>Bacteria</taxon>
        <taxon>Pseudomonadati</taxon>
        <taxon>Bacteroidota</taxon>
        <taxon>Bacteroidia</taxon>
        <taxon>Bacteroidales</taxon>
        <taxon>Candidatus Cryptobacteroides</taxon>
    </lineage>
</organism>
<accession>A0A940DQD9</accession>
<name>A0A940DQD9_9BACT</name>
<reference evidence="2" key="1">
    <citation type="submission" date="2020-10" db="EMBL/GenBank/DDBJ databases">
        <authorList>
            <person name="Gilroy R."/>
        </authorList>
    </citation>
    <scope>NUCLEOTIDE SEQUENCE</scope>
    <source>
        <strain evidence="2">F1-3629</strain>
    </source>
</reference>
<dbReference type="AlphaFoldDB" id="A0A940DQD9"/>
<gene>
    <name evidence="2" type="ORF">IAC07_05875</name>
</gene>
<feature type="signal peptide" evidence="1">
    <location>
        <begin position="1"/>
        <end position="20"/>
    </location>
</feature>
<protein>
    <recommendedName>
        <fullName evidence="4">Transporter</fullName>
    </recommendedName>
</protein>
<dbReference type="EMBL" id="JADIMJ010000087">
    <property type="protein sequence ID" value="MBO8454235.1"/>
    <property type="molecule type" value="Genomic_DNA"/>
</dbReference>
<evidence type="ECO:0000313" key="2">
    <source>
        <dbReference type="EMBL" id="MBO8454235.1"/>
    </source>
</evidence>